<keyword evidence="2 7" id="KW-0328">Glycosyltransferase</keyword>
<keyword evidence="6" id="KW-0802">TPR repeat</keyword>
<keyword evidence="7" id="KW-0521">NADP</keyword>
<dbReference type="InterPro" id="IPR000768">
    <property type="entry name" value="ART"/>
</dbReference>
<dbReference type="PROSITE" id="PS50005">
    <property type="entry name" value="TPR"/>
    <property type="match status" value="2"/>
</dbReference>
<sequence length="701" mass="82182">MLKSCLSSTKLNDIPNHDDFRIIWISFDNAPRDLVDFDNHLKKYESCEACENDIKKFESKLRFVAIVKNSIPETDFESLCQIQSIYILLEKNVNIDYNPTNHPKVVGSFKNIDAILNHLLRRYLSISTSSLQEIKSEQSLTKLDEKTFIFLWNQIFIYYLIHPNEANMEQLKMDMLEQCELDYNNNEVQLRKIKCFDETCSDENAIQWYTKDSFLYRMLNKAFRTKNIDLMCKFQYFMTLLYQNFERLSKSQNKYSSIVYRGQIMYKNELDKLRSNVGSLISINTMLSTSRDHAAASVFIRGAENAVIFKINIPNQNDKSFLPFIDISEFSELPSEEEVLFFMGTVFSLDSIQNQPDGPCVIELTLNDDLSNHFRKLVSIFLPAQFLLSIKIDDIVNIFVQQIKYKPRSIMRTDDYNMFNQYYYILTGKQTSSNINSTIIIYTHLAFFFSNFGLYAGAIYLYKKVLESNHISTTNPESIIIHMIIGYLYYHSSEYDEASLNYAIVLSVLDEEKLLTGELYRHLGDIQMKKDNADNALSYYEDALRIAGNQHIPSIKYIYEQISHILEQQGNFNNARMYKIQSEKTDLKKYYLSVPAIINKEKLISYQSQLNNETEPVERVNLFYKSGIYYFEHDQFKEALESFLEAKSIYENQPSSCDPFYECLPTLFENIAMLYLFFKDYIKALVLWRKAIDIRINSPSN</sequence>
<dbReference type="GO" id="GO:0106274">
    <property type="term" value="F:NAD+-protein-arginine ADP-ribosyltransferase activity"/>
    <property type="evidence" value="ECO:0007669"/>
    <property type="project" value="UniProtKB-EC"/>
</dbReference>
<dbReference type="AlphaFoldDB" id="A0A814T926"/>
<dbReference type="InterPro" id="IPR019734">
    <property type="entry name" value="TPR_rpt"/>
</dbReference>
<evidence type="ECO:0000256" key="6">
    <source>
        <dbReference type="PROSITE-ProRule" id="PRU00339"/>
    </source>
</evidence>
<evidence type="ECO:0000313" key="10">
    <source>
        <dbReference type="Proteomes" id="UP000663855"/>
    </source>
</evidence>
<evidence type="ECO:0000313" key="8">
    <source>
        <dbReference type="EMBL" id="CAF1158300.1"/>
    </source>
</evidence>
<feature type="repeat" description="TPR" evidence="6">
    <location>
        <begin position="620"/>
        <end position="653"/>
    </location>
</feature>
<reference evidence="8" key="1">
    <citation type="submission" date="2021-02" db="EMBL/GenBank/DDBJ databases">
        <authorList>
            <person name="Nowell W R."/>
        </authorList>
    </citation>
    <scope>NUCLEOTIDE SEQUENCE</scope>
</reference>
<keyword evidence="4" id="KW-0548">Nucleotidyltransferase</keyword>
<gene>
    <name evidence="9" type="ORF">BYL167_LOCUS9908</name>
    <name evidence="8" type="ORF">CJN711_LOCUS9880</name>
</gene>
<evidence type="ECO:0000256" key="4">
    <source>
        <dbReference type="ARBA" id="ARBA00022695"/>
    </source>
</evidence>
<dbReference type="SUPFAM" id="SSF48452">
    <property type="entry name" value="TPR-like"/>
    <property type="match status" value="1"/>
</dbReference>
<keyword evidence="7" id="KW-0520">NAD</keyword>
<keyword evidence="3 7" id="KW-0808">Transferase</keyword>
<dbReference type="SMART" id="SM00028">
    <property type="entry name" value="TPR"/>
    <property type="match status" value="5"/>
</dbReference>
<proteinExistence type="inferred from homology"/>
<dbReference type="Proteomes" id="UP000681967">
    <property type="component" value="Unassembled WGS sequence"/>
</dbReference>
<dbReference type="Pfam" id="PF01129">
    <property type="entry name" value="ART"/>
    <property type="match status" value="1"/>
</dbReference>
<evidence type="ECO:0000256" key="5">
    <source>
        <dbReference type="ARBA" id="ARBA00047597"/>
    </source>
</evidence>
<comment type="similarity">
    <text evidence="1 7">Belongs to the Arg-specific ADP-ribosyltransferase family.</text>
</comment>
<dbReference type="SUPFAM" id="SSF56399">
    <property type="entry name" value="ADP-ribosylation"/>
    <property type="match status" value="1"/>
</dbReference>
<dbReference type="GO" id="GO:0016779">
    <property type="term" value="F:nucleotidyltransferase activity"/>
    <property type="evidence" value="ECO:0007669"/>
    <property type="project" value="UniProtKB-KW"/>
</dbReference>
<evidence type="ECO:0000256" key="1">
    <source>
        <dbReference type="ARBA" id="ARBA00009558"/>
    </source>
</evidence>
<accession>A0A814T926</accession>
<dbReference type="Proteomes" id="UP000663855">
    <property type="component" value="Unassembled WGS sequence"/>
</dbReference>
<dbReference type="InterPro" id="IPR011990">
    <property type="entry name" value="TPR-like_helical_dom_sf"/>
</dbReference>
<evidence type="ECO:0000256" key="2">
    <source>
        <dbReference type="ARBA" id="ARBA00022676"/>
    </source>
</evidence>
<evidence type="ECO:0000256" key="7">
    <source>
        <dbReference type="RuleBase" id="RU361228"/>
    </source>
</evidence>
<evidence type="ECO:0000313" key="9">
    <source>
        <dbReference type="EMBL" id="CAF3929153.1"/>
    </source>
</evidence>
<dbReference type="PROSITE" id="PS51996">
    <property type="entry name" value="TR_MART"/>
    <property type="match status" value="1"/>
</dbReference>
<dbReference type="EC" id="2.4.2.31" evidence="7"/>
<dbReference type="EMBL" id="CAJOBH010002913">
    <property type="protein sequence ID" value="CAF3929153.1"/>
    <property type="molecule type" value="Genomic_DNA"/>
</dbReference>
<dbReference type="Gene3D" id="1.25.40.10">
    <property type="entry name" value="Tetratricopeptide repeat domain"/>
    <property type="match status" value="2"/>
</dbReference>
<evidence type="ECO:0000256" key="3">
    <source>
        <dbReference type="ARBA" id="ARBA00022679"/>
    </source>
</evidence>
<dbReference type="EMBL" id="CAJNOV010003964">
    <property type="protein sequence ID" value="CAF1158300.1"/>
    <property type="molecule type" value="Genomic_DNA"/>
</dbReference>
<dbReference type="Gene3D" id="3.90.176.10">
    <property type="entry name" value="Toxin ADP-ribosyltransferase, Chain A, domain 1"/>
    <property type="match status" value="1"/>
</dbReference>
<name>A0A814T926_9BILA</name>
<feature type="repeat" description="TPR" evidence="6">
    <location>
        <begin position="517"/>
        <end position="550"/>
    </location>
</feature>
<protein>
    <recommendedName>
        <fullName evidence="7">NAD(P)(+)--arginine ADP-ribosyltransferase</fullName>
        <ecNumber evidence="7">2.4.2.31</ecNumber>
    </recommendedName>
    <alternativeName>
        <fullName evidence="7">Mono(ADP-ribosyl)transferase</fullName>
    </alternativeName>
</protein>
<organism evidence="8 10">
    <name type="scientific">Rotaria magnacalcarata</name>
    <dbReference type="NCBI Taxonomy" id="392030"/>
    <lineage>
        <taxon>Eukaryota</taxon>
        <taxon>Metazoa</taxon>
        <taxon>Spiralia</taxon>
        <taxon>Gnathifera</taxon>
        <taxon>Rotifera</taxon>
        <taxon>Eurotatoria</taxon>
        <taxon>Bdelloidea</taxon>
        <taxon>Philodinida</taxon>
        <taxon>Philodinidae</taxon>
        <taxon>Rotaria</taxon>
    </lineage>
</organism>
<comment type="caution">
    <text evidence="8">The sequence shown here is derived from an EMBL/GenBank/DDBJ whole genome shotgun (WGS) entry which is preliminary data.</text>
</comment>
<comment type="catalytic activity">
    <reaction evidence="5 7">
        <text>L-arginyl-[protein] + NAD(+) = N(omega)-(ADP-D-ribosyl)-L-arginyl-[protein] + nicotinamide + H(+)</text>
        <dbReference type="Rhea" id="RHEA:19149"/>
        <dbReference type="Rhea" id="RHEA-COMP:10532"/>
        <dbReference type="Rhea" id="RHEA-COMP:15087"/>
        <dbReference type="ChEBI" id="CHEBI:15378"/>
        <dbReference type="ChEBI" id="CHEBI:17154"/>
        <dbReference type="ChEBI" id="CHEBI:29965"/>
        <dbReference type="ChEBI" id="CHEBI:57540"/>
        <dbReference type="ChEBI" id="CHEBI:142554"/>
        <dbReference type="EC" id="2.4.2.31"/>
    </reaction>
</comment>